<gene>
    <name evidence="1" type="ORF">E4U13_004598</name>
</gene>
<keyword evidence="2" id="KW-1185">Reference proteome</keyword>
<organism evidence="1 2">
    <name type="scientific">Claviceps humidiphila</name>
    <dbReference type="NCBI Taxonomy" id="1294629"/>
    <lineage>
        <taxon>Eukaryota</taxon>
        <taxon>Fungi</taxon>
        <taxon>Dikarya</taxon>
        <taxon>Ascomycota</taxon>
        <taxon>Pezizomycotina</taxon>
        <taxon>Sordariomycetes</taxon>
        <taxon>Hypocreomycetidae</taxon>
        <taxon>Hypocreales</taxon>
        <taxon>Clavicipitaceae</taxon>
        <taxon>Claviceps</taxon>
    </lineage>
</organism>
<accession>A0A9P7TT82</accession>
<comment type="caution">
    <text evidence="1">The sequence shown here is derived from an EMBL/GenBank/DDBJ whole genome shotgun (WGS) entry which is preliminary data.</text>
</comment>
<dbReference type="Proteomes" id="UP000732380">
    <property type="component" value="Unassembled WGS sequence"/>
</dbReference>
<evidence type="ECO:0000313" key="2">
    <source>
        <dbReference type="Proteomes" id="UP000732380"/>
    </source>
</evidence>
<dbReference type="AlphaFoldDB" id="A0A9P7TT82"/>
<evidence type="ECO:0000313" key="1">
    <source>
        <dbReference type="EMBL" id="KAG6111812.1"/>
    </source>
</evidence>
<reference evidence="1 2" key="1">
    <citation type="journal article" date="2020" name="bioRxiv">
        <title>Whole genome comparisons of ergot fungi reveals the divergence and evolution of species within the genus Claviceps are the result of varying mechanisms driving genome evolution and host range expansion.</title>
        <authorList>
            <person name="Wyka S.A."/>
            <person name="Mondo S.J."/>
            <person name="Liu M."/>
            <person name="Dettman J."/>
            <person name="Nalam V."/>
            <person name="Broders K.D."/>
        </authorList>
    </citation>
    <scope>NUCLEOTIDE SEQUENCE [LARGE SCALE GENOMIC DNA]</scope>
    <source>
        <strain evidence="1 2">LM576</strain>
    </source>
</reference>
<dbReference type="EMBL" id="SRQM01000362">
    <property type="protein sequence ID" value="KAG6111812.1"/>
    <property type="molecule type" value="Genomic_DNA"/>
</dbReference>
<sequence length="70" mass="7533">MSRISPPFTFPTIPRGPARTLALVVLQPVVHPVSQTPGQILSMDPKRGQKVDVAPQCTRAGEPLSAVEME</sequence>
<protein>
    <submittedName>
        <fullName evidence="1">Uncharacterized protein</fullName>
    </submittedName>
</protein>
<proteinExistence type="predicted"/>
<name>A0A9P7TT82_9HYPO</name>